<comment type="subcellular location">
    <subcellularLocation>
        <location evidence="1 8">Endoplasmic reticulum membrane</location>
        <topology evidence="1 8">Multi-pass membrane protein</topology>
    </subcellularLocation>
</comment>
<feature type="transmembrane region" description="Helical" evidence="8">
    <location>
        <begin position="48"/>
        <end position="68"/>
    </location>
</feature>
<organism evidence="9">
    <name type="scientific">Hyalella azteca</name>
    <name type="common">Amphipod</name>
    <dbReference type="NCBI Taxonomy" id="294128"/>
    <lineage>
        <taxon>Eukaryota</taxon>
        <taxon>Metazoa</taxon>
        <taxon>Ecdysozoa</taxon>
        <taxon>Arthropoda</taxon>
        <taxon>Crustacea</taxon>
        <taxon>Multicrustacea</taxon>
        <taxon>Malacostraca</taxon>
        <taxon>Eumalacostraca</taxon>
        <taxon>Peracarida</taxon>
        <taxon>Amphipoda</taxon>
        <taxon>Senticaudata</taxon>
        <taxon>Talitrida</taxon>
        <taxon>Talitroidea</taxon>
        <taxon>Hyalellidae</taxon>
        <taxon>Hyalella</taxon>
    </lineage>
</organism>
<evidence type="ECO:0000256" key="8">
    <source>
        <dbReference type="RuleBase" id="RU361136"/>
    </source>
</evidence>
<reference evidence="9" key="2">
    <citation type="journal article" date="2018" name="Environ. Sci. Technol.">
        <title>The Toxicogenome of Hyalella azteca: A Model for Sediment Ecotoxicology and Evolutionary Toxicology.</title>
        <authorList>
            <person name="Poynton H.C."/>
            <person name="Hasenbein S."/>
            <person name="Benoit J.B."/>
            <person name="Sepulveda M.S."/>
            <person name="Poelchau M.F."/>
            <person name="Hughes D.S.T."/>
            <person name="Murali S.C."/>
            <person name="Chen S."/>
            <person name="Glastad K.M."/>
            <person name="Goodisman M.A.D."/>
            <person name="Werren J.H."/>
            <person name="Vineis J.H."/>
            <person name="Bowen J.L."/>
            <person name="Friedrich M."/>
            <person name="Jones J."/>
            <person name="Robertson H.M."/>
            <person name="Feyereisen R."/>
            <person name="Mechler-Hickson A."/>
            <person name="Mathers N."/>
            <person name="Lee C.E."/>
            <person name="Colbourne J.K."/>
            <person name="Biales A."/>
            <person name="Johnston J.S."/>
            <person name="Wellborn G.A."/>
            <person name="Rosendale A.J."/>
            <person name="Cridge A.G."/>
            <person name="Munoz-Torres M.C."/>
            <person name="Bain P.A."/>
            <person name="Manny A.R."/>
            <person name="Major K.M."/>
            <person name="Lambert F.N."/>
            <person name="Vulpe C.D."/>
            <person name="Tuck P."/>
            <person name="Blalock B.J."/>
            <person name="Lin Y.Y."/>
            <person name="Smith M.E."/>
            <person name="Ochoa-Acuna H."/>
            <person name="Chen M.M."/>
            <person name="Childers C.P."/>
            <person name="Qu J."/>
            <person name="Dugan S."/>
            <person name="Lee S.L."/>
            <person name="Chao H."/>
            <person name="Dinh H."/>
            <person name="Han Y."/>
            <person name="Doddapaneni H."/>
            <person name="Worley K.C."/>
            <person name="Muzny D.M."/>
            <person name="Gibbs R.A."/>
            <person name="Richards S."/>
        </authorList>
    </citation>
    <scope>NUCLEOTIDE SEQUENCE</scope>
    <source>
        <strain evidence="9">HAZT.00-mixed</strain>
        <tissue evidence="9">Whole organism</tissue>
    </source>
</reference>
<feature type="transmembrane region" description="Helical" evidence="8">
    <location>
        <begin position="74"/>
        <end position="91"/>
    </location>
</feature>
<comment type="pathway">
    <text evidence="2 8">Protein modification; protein glycosylation.</text>
</comment>
<gene>
    <name evidence="9" type="ORF">HAZT_HAZT001005</name>
</gene>
<sequence>MVAGQKSGNAAASSTAAASSLSLATVLHNFQVDYQKNTPKRLKMVDAYLLYILLTGVIQFAYCCLVGTFPFNSFLSGFISTVGCFVLGVCIRLQANPQNKQQFDSISPERGFADFIFAHIVLHLVIVNFIG</sequence>
<evidence type="ECO:0000256" key="4">
    <source>
        <dbReference type="ARBA" id="ARBA00022692"/>
    </source>
</evidence>
<dbReference type="PANTHER" id="PTHR10705:SF0">
    <property type="entry name" value="DOLICHYL-DIPHOSPHOOLIGOSACCHARIDE--PROTEIN GLYCOSYLTRANSFERASE SUBUNIT DAD1"/>
    <property type="match status" value="1"/>
</dbReference>
<keyword evidence="7 8" id="KW-0472">Membrane</keyword>
<dbReference type="EMBL" id="JQDR03007884">
    <property type="protein sequence ID" value="KAA0197946.1"/>
    <property type="molecule type" value="Genomic_DNA"/>
</dbReference>
<keyword evidence="5 8" id="KW-0256">Endoplasmic reticulum</keyword>
<dbReference type="UniPathway" id="UPA00378"/>
<reference evidence="9" key="3">
    <citation type="submission" date="2019-06" db="EMBL/GenBank/DDBJ databases">
        <authorList>
            <person name="Poynton C."/>
            <person name="Hasenbein S."/>
            <person name="Benoit J.B."/>
            <person name="Sepulveda M.S."/>
            <person name="Poelchau M.F."/>
            <person name="Murali S.C."/>
            <person name="Chen S."/>
            <person name="Glastad K.M."/>
            <person name="Werren J.H."/>
            <person name="Vineis J.H."/>
            <person name="Bowen J.L."/>
            <person name="Friedrich M."/>
            <person name="Jones J."/>
            <person name="Robertson H.M."/>
            <person name="Feyereisen R."/>
            <person name="Mechler-Hickson A."/>
            <person name="Mathers N."/>
            <person name="Lee C.E."/>
            <person name="Colbourne J.K."/>
            <person name="Biales A."/>
            <person name="Johnston J.S."/>
            <person name="Wellborn G.A."/>
            <person name="Rosendale A.J."/>
            <person name="Cridge A.G."/>
            <person name="Munoz-Torres M.C."/>
            <person name="Bain P.A."/>
            <person name="Manny A.R."/>
            <person name="Major K.M."/>
            <person name="Lambert F.N."/>
            <person name="Vulpe C.D."/>
            <person name="Tuck P."/>
            <person name="Blalock B.J."/>
            <person name="Lin Y.-Y."/>
            <person name="Smith M.E."/>
            <person name="Ochoa-Acuna H."/>
            <person name="Chen M.-J.M."/>
            <person name="Childers C.P."/>
            <person name="Qu J."/>
            <person name="Dugan S."/>
            <person name="Lee S.L."/>
            <person name="Chao H."/>
            <person name="Dinh H."/>
            <person name="Han Y."/>
            <person name="Doddapaneni H."/>
            <person name="Worley K.C."/>
            <person name="Muzny D.M."/>
            <person name="Gibbs R.A."/>
            <person name="Richards S."/>
        </authorList>
    </citation>
    <scope>NUCLEOTIDE SEQUENCE</scope>
    <source>
        <strain evidence="9">HAZT.00-mixed</strain>
        <tissue evidence="9">Whole organism</tissue>
    </source>
</reference>
<comment type="similarity">
    <text evidence="3 8">Belongs to the DAD/OST2 family.</text>
</comment>
<protein>
    <recommendedName>
        <fullName evidence="8">Dolichyl-diphosphooligosaccharide--protein glycosyltransferase subunit DAD1</fullName>
        <shortName evidence="8">Oligosaccharyl transferase subunit DAD1</shortName>
    </recommendedName>
</protein>
<evidence type="ECO:0000256" key="7">
    <source>
        <dbReference type="ARBA" id="ARBA00023136"/>
    </source>
</evidence>
<dbReference type="PANTHER" id="PTHR10705">
    <property type="entry name" value="DOLICHYL-DIPHOSPHOOLIGOSACCHARIDE--PROTEIN GLYCOSYLTRANSFERASE SUBUNIT DAD1"/>
    <property type="match status" value="1"/>
</dbReference>
<dbReference type="AlphaFoldDB" id="A0A6A0H375"/>
<proteinExistence type="inferred from homology"/>
<keyword evidence="4 8" id="KW-0812">Transmembrane</keyword>
<keyword evidence="6 8" id="KW-1133">Transmembrane helix</keyword>
<dbReference type="InterPro" id="IPR003038">
    <property type="entry name" value="DAD/Ost2"/>
</dbReference>
<feature type="transmembrane region" description="Helical" evidence="8">
    <location>
        <begin position="112"/>
        <end position="130"/>
    </location>
</feature>
<dbReference type="PIRSF" id="PIRSF005588">
    <property type="entry name" value="DAD"/>
    <property type="match status" value="1"/>
</dbReference>
<comment type="function">
    <text evidence="8">Subunit of the oligosaccharyl transferase (OST) complex that catalyzes the initial transfer of a defined glycan (Glc(3)Man(9)GlcNAc(2) in eukaryotes) from the lipid carrier dolichol-pyrophosphate to an asparagine residue within an Asn-X-Ser/Thr consensus motif in nascent polypeptide chains, the first step in protein N-glycosylation. N-glycosylation occurs cotranslationally and the complex associates with the Sec61 complex at the channel-forming translocon complex that mediates protein translocation across the endoplasmic reticulum (ER). All subunits are required for a maximal enzyme activity.</text>
</comment>
<comment type="subunit">
    <text evidence="8">Component of the oligosaccharyltransferase (OST) complex.</text>
</comment>
<dbReference type="GO" id="GO:0008250">
    <property type="term" value="C:oligosaccharyltransferase complex"/>
    <property type="evidence" value="ECO:0007669"/>
    <property type="project" value="InterPro"/>
</dbReference>
<dbReference type="GO" id="GO:0006487">
    <property type="term" value="P:protein N-linked glycosylation"/>
    <property type="evidence" value="ECO:0007669"/>
    <property type="project" value="TreeGrafter"/>
</dbReference>
<evidence type="ECO:0000256" key="1">
    <source>
        <dbReference type="ARBA" id="ARBA00004477"/>
    </source>
</evidence>
<evidence type="ECO:0000256" key="5">
    <source>
        <dbReference type="ARBA" id="ARBA00022824"/>
    </source>
</evidence>
<name>A0A6A0H375_HYAAZ</name>
<evidence type="ECO:0000256" key="6">
    <source>
        <dbReference type="ARBA" id="ARBA00022989"/>
    </source>
</evidence>
<dbReference type="Pfam" id="PF02109">
    <property type="entry name" value="DAD"/>
    <property type="match status" value="1"/>
</dbReference>
<evidence type="ECO:0000256" key="3">
    <source>
        <dbReference type="ARBA" id="ARBA00009386"/>
    </source>
</evidence>
<reference evidence="9" key="1">
    <citation type="submission" date="2014-08" db="EMBL/GenBank/DDBJ databases">
        <authorList>
            <person name="Murali S."/>
            <person name="Richards S."/>
            <person name="Bandaranaike D."/>
            <person name="Bellair M."/>
            <person name="Blankenburg K."/>
            <person name="Chao H."/>
            <person name="Dinh H."/>
            <person name="Doddapaneni H."/>
            <person name="Dugan-Rocha S."/>
            <person name="Elkadiri S."/>
            <person name="Gnanaolivu R."/>
            <person name="Hughes D."/>
            <person name="Lee S."/>
            <person name="Li M."/>
            <person name="Ming W."/>
            <person name="Munidasa M."/>
            <person name="Muniz J."/>
            <person name="Nguyen L."/>
            <person name="Osuji N."/>
            <person name="Pu L.-L."/>
            <person name="Puazo M."/>
            <person name="Skinner E."/>
            <person name="Qu C."/>
            <person name="Quiroz J."/>
            <person name="Raj R."/>
            <person name="Weissenberger G."/>
            <person name="Xin Y."/>
            <person name="Zou X."/>
            <person name="Han Y."/>
            <person name="Worley K."/>
            <person name="Muzny D."/>
            <person name="Gibbs R."/>
        </authorList>
    </citation>
    <scope>NUCLEOTIDE SEQUENCE</scope>
    <source>
        <strain evidence="9">HAZT.00-mixed</strain>
        <tissue evidence="9">Whole organism</tissue>
    </source>
</reference>
<comment type="caution">
    <text evidence="9">The sequence shown here is derived from an EMBL/GenBank/DDBJ whole genome shotgun (WGS) entry which is preliminary data.</text>
</comment>
<evidence type="ECO:0000313" key="9">
    <source>
        <dbReference type="EMBL" id="KAA0197946.1"/>
    </source>
</evidence>
<dbReference type="Proteomes" id="UP000711488">
    <property type="component" value="Unassembled WGS sequence"/>
</dbReference>
<evidence type="ECO:0000256" key="2">
    <source>
        <dbReference type="ARBA" id="ARBA00004922"/>
    </source>
</evidence>
<accession>A0A6A0H375</accession>
<dbReference type="OrthoDB" id="445566at2759"/>